<evidence type="ECO:0000256" key="7">
    <source>
        <dbReference type="ARBA" id="ARBA00022927"/>
    </source>
</evidence>
<keyword evidence="19" id="KW-1185">Reference proteome</keyword>
<feature type="compositionally biased region" description="Basic and acidic residues" evidence="17">
    <location>
        <begin position="67"/>
        <end position="81"/>
    </location>
</feature>
<feature type="region of interest" description="Disordered" evidence="17">
    <location>
        <begin position="58"/>
        <end position="91"/>
    </location>
</feature>
<dbReference type="GO" id="GO:0005543">
    <property type="term" value="F:phospholipid binding"/>
    <property type="evidence" value="ECO:0007669"/>
    <property type="project" value="TreeGrafter"/>
</dbReference>
<evidence type="ECO:0000256" key="2">
    <source>
        <dbReference type="ARBA" id="ARBA00004567"/>
    </source>
</evidence>
<evidence type="ECO:0000256" key="9">
    <source>
        <dbReference type="ARBA" id="ARBA00023054"/>
    </source>
</evidence>
<dbReference type="GO" id="GO:0000822">
    <property type="term" value="F:inositol hexakisphosphate binding"/>
    <property type="evidence" value="ECO:0007669"/>
    <property type="project" value="TreeGrafter"/>
</dbReference>
<dbReference type="PANTHER" id="PTHR12960">
    <property type="entry name" value="GLE-1-RELATED"/>
    <property type="match status" value="1"/>
</dbReference>
<evidence type="ECO:0000256" key="16">
    <source>
        <dbReference type="SAM" id="Coils"/>
    </source>
</evidence>
<dbReference type="GO" id="GO:0031369">
    <property type="term" value="F:translation initiation factor binding"/>
    <property type="evidence" value="ECO:0007669"/>
    <property type="project" value="TreeGrafter"/>
</dbReference>
<keyword evidence="5" id="KW-0963">Cytoplasm</keyword>
<feature type="coiled-coil region" evidence="16">
    <location>
        <begin position="306"/>
        <end position="349"/>
    </location>
</feature>
<name>A0A210PQU4_MIZYE</name>
<dbReference type="OrthoDB" id="420884at2759"/>
<keyword evidence="7" id="KW-0653">Protein transport</keyword>
<keyword evidence="8" id="KW-0811">Translocation</keyword>
<accession>A0A210PQU4</accession>
<comment type="function">
    <text evidence="12">Required for the export of mRNAs containing poly(A) tails from the nucleus into the cytoplasm. May be involved in the terminal step of the mRNA transport through the nuclear pore complex (NPC).</text>
</comment>
<sequence length="711" mass="81064">MSTSRNSDIVVCLKNTPKGRLNYDRSRHVTKKFLDQCSSPPELKHLHDESKYRYINPNYQRKNQQQLKEKGDEEKQEKSEESSYDDSCEDSGSLDFEKLRIKTSPCKPALAVSPDFARSVKAIKEYEHQYDNRVKDALEKKAKEFQTHSSELQQKAQKQLKDLERKNIMKALQVQETTLLQHKKGTDESAKVQLKMQEDHRKHAQMLERKHEKIQEEIRKKEQEKKEREDKLKQLLTDLNTVQSRILTIQPKCAVQNKLADQCKLIVERIRKTTTDLENHIIHELQSGEINQSLPDKLKEAVMFALNAYEAISKRIEEENRKIEEEKAKAAAAAEAKRLEEQAKAAAAAAAPVATSTPIPSSSDKNNPSLTPGISPVTEASGATQLAEHEIQCVDIDAFQWYTKLQDNMKKTEELIKALSSPESKKLKFDLQKAVNTPINAISQVSGEHMREKLKRLLDLMSGKSVEVGSKRVSVGVHPQALTFCKYLAAKMFVKKGDEQVSSKHETAFATAMVFVGLWMEHPDIGELFLGHLHSACPYTVPYYIPRQEGQSSEDYRKALGYRYNSDGSVEKHDQFLKRMSGMMRLYAAILVAPPPPLRGTTNSHPYGVENAWIWLSRVMNIYPHPDITATMIYDMLHVAGNALYTRYGKQFQKLLYMLIKEYLPKLKQVATASGGGPLTRLETFLETCLKHNRQIPHPEGFLQADFWLSS</sequence>
<dbReference type="GO" id="GO:0044614">
    <property type="term" value="C:nuclear pore cytoplasmic filaments"/>
    <property type="evidence" value="ECO:0007669"/>
    <property type="project" value="TreeGrafter"/>
</dbReference>
<gene>
    <name evidence="18" type="ORF">KP79_PYT16690</name>
</gene>
<evidence type="ECO:0000256" key="11">
    <source>
        <dbReference type="ARBA" id="ARBA00023242"/>
    </source>
</evidence>
<dbReference type="GO" id="GO:0016973">
    <property type="term" value="P:poly(A)+ mRNA export from nucleus"/>
    <property type="evidence" value="ECO:0007669"/>
    <property type="project" value="InterPro"/>
</dbReference>
<evidence type="ECO:0000256" key="14">
    <source>
        <dbReference type="ARBA" id="ARBA00029983"/>
    </source>
</evidence>
<dbReference type="GO" id="GO:0005737">
    <property type="term" value="C:cytoplasm"/>
    <property type="evidence" value="ECO:0007669"/>
    <property type="project" value="UniProtKB-SubCell"/>
</dbReference>
<evidence type="ECO:0000256" key="15">
    <source>
        <dbReference type="ARBA" id="ARBA00030897"/>
    </source>
</evidence>
<evidence type="ECO:0000256" key="1">
    <source>
        <dbReference type="ARBA" id="ARBA00004496"/>
    </source>
</evidence>
<dbReference type="Gene3D" id="1.25.40.510">
    <property type="entry name" value="GLE1-like"/>
    <property type="match status" value="1"/>
</dbReference>
<evidence type="ECO:0000256" key="5">
    <source>
        <dbReference type="ARBA" id="ARBA00022490"/>
    </source>
</evidence>
<feature type="compositionally biased region" description="Polar residues" evidence="17">
    <location>
        <begin position="354"/>
        <end position="372"/>
    </location>
</feature>
<organism evidence="18 19">
    <name type="scientific">Mizuhopecten yessoensis</name>
    <name type="common">Japanese scallop</name>
    <name type="synonym">Patinopecten yessoensis</name>
    <dbReference type="NCBI Taxonomy" id="6573"/>
    <lineage>
        <taxon>Eukaryota</taxon>
        <taxon>Metazoa</taxon>
        <taxon>Spiralia</taxon>
        <taxon>Lophotrochozoa</taxon>
        <taxon>Mollusca</taxon>
        <taxon>Bivalvia</taxon>
        <taxon>Autobranchia</taxon>
        <taxon>Pteriomorphia</taxon>
        <taxon>Pectinida</taxon>
        <taxon>Pectinoidea</taxon>
        <taxon>Pectinidae</taxon>
        <taxon>Mizuhopecten</taxon>
    </lineage>
</organism>
<keyword evidence="10" id="KW-0906">Nuclear pore complex</keyword>
<dbReference type="InterPro" id="IPR038506">
    <property type="entry name" value="GLE1-like_sf"/>
</dbReference>
<keyword evidence="6" id="KW-0509">mRNA transport</keyword>
<evidence type="ECO:0000256" key="13">
    <source>
        <dbReference type="ARBA" id="ARBA00026227"/>
    </source>
</evidence>
<evidence type="ECO:0000256" key="3">
    <source>
        <dbReference type="ARBA" id="ARBA00011056"/>
    </source>
</evidence>
<evidence type="ECO:0000256" key="4">
    <source>
        <dbReference type="ARBA" id="ARBA00022448"/>
    </source>
</evidence>
<dbReference type="FunFam" id="1.25.40.510:FF:000001">
    <property type="entry name" value="Nucleoporin GLE1 isoform 1"/>
    <property type="match status" value="1"/>
</dbReference>
<evidence type="ECO:0000256" key="10">
    <source>
        <dbReference type="ARBA" id="ARBA00023132"/>
    </source>
</evidence>
<evidence type="ECO:0000256" key="8">
    <source>
        <dbReference type="ARBA" id="ARBA00023010"/>
    </source>
</evidence>
<dbReference type="STRING" id="6573.A0A210PQU4"/>
<evidence type="ECO:0000256" key="12">
    <source>
        <dbReference type="ARBA" id="ARBA00024680"/>
    </source>
</evidence>
<comment type="caution">
    <text evidence="18">The sequence shown here is derived from an EMBL/GenBank/DDBJ whole genome shotgun (WGS) entry which is preliminary data.</text>
</comment>
<protein>
    <recommendedName>
        <fullName evidence="13">mRNA export factor GLE1</fullName>
    </recommendedName>
    <alternativeName>
        <fullName evidence="15">GLE1 RNA export mediator</fullName>
    </alternativeName>
    <alternativeName>
        <fullName evidence="14">Nucleoporin GLE1</fullName>
    </alternativeName>
</protein>
<dbReference type="PANTHER" id="PTHR12960:SF0">
    <property type="entry name" value="MRNA EXPORT FACTOR GLE1"/>
    <property type="match status" value="1"/>
</dbReference>
<reference evidence="18 19" key="1">
    <citation type="journal article" date="2017" name="Nat. Ecol. Evol.">
        <title>Scallop genome provides insights into evolution of bilaterian karyotype and development.</title>
        <authorList>
            <person name="Wang S."/>
            <person name="Zhang J."/>
            <person name="Jiao W."/>
            <person name="Li J."/>
            <person name="Xun X."/>
            <person name="Sun Y."/>
            <person name="Guo X."/>
            <person name="Huan P."/>
            <person name="Dong B."/>
            <person name="Zhang L."/>
            <person name="Hu X."/>
            <person name="Sun X."/>
            <person name="Wang J."/>
            <person name="Zhao C."/>
            <person name="Wang Y."/>
            <person name="Wang D."/>
            <person name="Huang X."/>
            <person name="Wang R."/>
            <person name="Lv J."/>
            <person name="Li Y."/>
            <person name="Zhang Z."/>
            <person name="Liu B."/>
            <person name="Lu W."/>
            <person name="Hui Y."/>
            <person name="Liang J."/>
            <person name="Zhou Z."/>
            <person name="Hou R."/>
            <person name="Li X."/>
            <person name="Liu Y."/>
            <person name="Li H."/>
            <person name="Ning X."/>
            <person name="Lin Y."/>
            <person name="Zhao L."/>
            <person name="Xing Q."/>
            <person name="Dou J."/>
            <person name="Li Y."/>
            <person name="Mao J."/>
            <person name="Guo H."/>
            <person name="Dou H."/>
            <person name="Li T."/>
            <person name="Mu C."/>
            <person name="Jiang W."/>
            <person name="Fu Q."/>
            <person name="Fu X."/>
            <person name="Miao Y."/>
            <person name="Liu J."/>
            <person name="Yu Q."/>
            <person name="Li R."/>
            <person name="Liao H."/>
            <person name="Li X."/>
            <person name="Kong Y."/>
            <person name="Jiang Z."/>
            <person name="Chourrout D."/>
            <person name="Li R."/>
            <person name="Bao Z."/>
        </authorList>
    </citation>
    <scope>NUCLEOTIDE SEQUENCE [LARGE SCALE GENOMIC DNA]</scope>
    <source>
        <strain evidence="18 19">PY_sf001</strain>
    </source>
</reference>
<keyword evidence="4" id="KW-0813">Transport</keyword>
<dbReference type="AlphaFoldDB" id="A0A210PQU4"/>
<dbReference type="EMBL" id="NEDP02005554">
    <property type="protein sequence ID" value="OWF38806.1"/>
    <property type="molecule type" value="Genomic_DNA"/>
</dbReference>
<evidence type="ECO:0000313" key="18">
    <source>
        <dbReference type="EMBL" id="OWF38806.1"/>
    </source>
</evidence>
<dbReference type="InterPro" id="IPR012476">
    <property type="entry name" value="GLE1"/>
</dbReference>
<dbReference type="Proteomes" id="UP000242188">
    <property type="component" value="Unassembled WGS sequence"/>
</dbReference>
<comment type="similarity">
    <text evidence="3">Belongs to the GLE1 family.</text>
</comment>
<evidence type="ECO:0000256" key="17">
    <source>
        <dbReference type="SAM" id="MobiDB-lite"/>
    </source>
</evidence>
<dbReference type="GO" id="GO:0015031">
    <property type="term" value="P:protein transport"/>
    <property type="evidence" value="ECO:0007669"/>
    <property type="project" value="UniProtKB-KW"/>
</dbReference>
<evidence type="ECO:0000256" key="6">
    <source>
        <dbReference type="ARBA" id="ARBA00022816"/>
    </source>
</evidence>
<dbReference type="Pfam" id="PF07817">
    <property type="entry name" value="GLE1"/>
    <property type="match status" value="1"/>
</dbReference>
<feature type="coiled-coil region" evidence="16">
    <location>
        <begin position="197"/>
        <end position="245"/>
    </location>
</feature>
<keyword evidence="11" id="KW-0539">Nucleus</keyword>
<keyword evidence="9 16" id="KW-0175">Coiled coil</keyword>
<feature type="region of interest" description="Disordered" evidence="17">
    <location>
        <begin position="349"/>
        <end position="382"/>
    </location>
</feature>
<evidence type="ECO:0000313" key="19">
    <source>
        <dbReference type="Proteomes" id="UP000242188"/>
    </source>
</evidence>
<comment type="subcellular location">
    <subcellularLocation>
        <location evidence="1">Cytoplasm</location>
    </subcellularLocation>
    <subcellularLocation>
        <location evidence="2">Nucleus</location>
        <location evidence="2">Nuclear pore complex</location>
    </subcellularLocation>
</comment>
<proteinExistence type="inferred from homology"/>